<sequence length="228" mass="26254">MMVHLRHPNIVAFLGGCLNPPDIFIVTEYMERGDLFSILNNPNIIIEEFHKRKFTLDTVKGMTYLHSKNIIHRDLKTYNLLVDKDWDVKVGDFGLAKVIEDDSSRMTVCGTTAWAAPEVLKEQHYTIKADVYSFGICFWEICTRQEPFKNMKPSQVVLAIVNEKLRPEIPSDIRKEYVSIIEACWDEIPEDRPSFAGLVEELEYIQAPDPKSPSPYYLQPDTSNTINL</sequence>
<dbReference type="EMBL" id="GIBP01005977">
    <property type="protein sequence ID" value="NDV34946.1"/>
    <property type="molecule type" value="Transcribed_RNA"/>
</dbReference>
<feature type="domain" description="Protein kinase" evidence="1">
    <location>
        <begin position="1"/>
        <end position="205"/>
    </location>
</feature>
<dbReference type="PRINTS" id="PR00109">
    <property type="entry name" value="TYRKINASE"/>
</dbReference>
<dbReference type="PROSITE" id="PS50011">
    <property type="entry name" value="PROTEIN_KINASE_DOM"/>
    <property type="match status" value="1"/>
</dbReference>
<dbReference type="InterPro" id="IPR008271">
    <property type="entry name" value="Ser/Thr_kinase_AS"/>
</dbReference>
<dbReference type="InterPro" id="IPR001245">
    <property type="entry name" value="Ser-Thr/Tyr_kinase_cat_dom"/>
</dbReference>
<protein>
    <recommendedName>
        <fullName evidence="1">Protein kinase domain-containing protein</fullName>
    </recommendedName>
</protein>
<dbReference type="AlphaFoldDB" id="A0A6B2LD35"/>
<dbReference type="InterPro" id="IPR050167">
    <property type="entry name" value="Ser_Thr_protein_kinase"/>
</dbReference>
<reference evidence="2" key="1">
    <citation type="journal article" date="2020" name="J. Eukaryot. Microbiol.">
        <title>De novo Sequencing, Assembly and Annotation of the Transcriptome for the Free-Living Testate Amoeba Arcella intermedia.</title>
        <authorList>
            <person name="Ribeiro G.M."/>
            <person name="Porfirio-Sousa A.L."/>
            <person name="Maurer-Alcala X.X."/>
            <person name="Katz L.A."/>
            <person name="Lahr D.J.G."/>
        </authorList>
    </citation>
    <scope>NUCLEOTIDE SEQUENCE</scope>
</reference>
<accession>A0A6B2LD35</accession>
<dbReference type="Gene3D" id="1.10.510.10">
    <property type="entry name" value="Transferase(Phosphotransferase) domain 1"/>
    <property type="match status" value="1"/>
</dbReference>
<dbReference type="SMART" id="SM00220">
    <property type="entry name" value="S_TKc"/>
    <property type="match status" value="1"/>
</dbReference>
<dbReference type="GO" id="GO:0007165">
    <property type="term" value="P:signal transduction"/>
    <property type="evidence" value="ECO:0007669"/>
    <property type="project" value="TreeGrafter"/>
</dbReference>
<dbReference type="PIRSF" id="PIRSF000654">
    <property type="entry name" value="Integrin-linked_kinase"/>
    <property type="match status" value="1"/>
</dbReference>
<dbReference type="InterPro" id="IPR000719">
    <property type="entry name" value="Prot_kinase_dom"/>
</dbReference>
<dbReference type="GO" id="GO:0005524">
    <property type="term" value="F:ATP binding"/>
    <property type="evidence" value="ECO:0007669"/>
    <property type="project" value="InterPro"/>
</dbReference>
<dbReference type="SUPFAM" id="SSF56112">
    <property type="entry name" value="Protein kinase-like (PK-like)"/>
    <property type="match status" value="1"/>
</dbReference>
<dbReference type="PROSITE" id="PS00108">
    <property type="entry name" value="PROTEIN_KINASE_ST"/>
    <property type="match status" value="1"/>
</dbReference>
<organism evidence="2">
    <name type="scientific">Arcella intermedia</name>
    <dbReference type="NCBI Taxonomy" id="1963864"/>
    <lineage>
        <taxon>Eukaryota</taxon>
        <taxon>Amoebozoa</taxon>
        <taxon>Tubulinea</taxon>
        <taxon>Elardia</taxon>
        <taxon>Arcellinida</taxon>
        <taxon>Sphaerothecina</taxon>
        <taxon>Arcellidae</taxon>
        <taxon>Arcella</taxon>
    </lineage>
</organism>
<dbReference type="PANTHER" id="PTHR23257">
    <property type="entry name" value="SERINE-THREONINE PROTEIN KINASE"/>
    <property type="match status" value="1"/>
</dbReference>
<proteinExistence type="predicted"/>
<dbReference type="GO" id="GO:0005737">
    <property type="term" value="C:cytoplasm"/>
    <property type="evidence" value="ECO:0007669"/>
    <property type="project" value="TreeGrafter"/>
</dbReference>
<dbReference type="Pfam" id="PF07714">
    <property type="entry name" value="PK_Tyr_Ser-Thr"/>
    <property type="match status" value="1"/>
</dbReference>
<dbReference type="PANTHER" id="PTHR23257:SF921">
    <property type="entry name" value="KINASE AND EXCHANGE FACTOR FOR RAC B-RELATED"/>
    <property type="match status" value="1"/>
</dbReference>
<dbReference type="InterPro" id="IPR011009">
    <property type="entry name" value="Kinase-like_dom_sf"/>
</dbReference>
<evidence type="ECO:0000313" key="2">
    <source>
        <dbReference type="EMBL" id="NDV34946.1"/>
    </source>
</evidence>
<dbReference type="GO" id="GO:0004672">
    <property type="term" value="F:protein kinase activity"/>
    <property type="evidence" value="ECO:0007669"/>
    <property type="project" value="InterPro"/>
</dbReference>
<evidence type="ECO:0000259" key="1">
    <source>
        <dbReference type="PROSITE" id="PS50011"/>
    </source>
</evidence>
<name>A0A6B2LD35_9EUKA</name>
<dbReference type="PROSITE" id="PS51257">
    <property type="entry name" value="PROKAR_LIPOPROTEIN"/>
    <property type="match status" value="1"/>
</dbReference>
<dbReference type="CDD" id="cd13999">
    <property type="entry name" value="STKc_MAP3K-like"/>
    <property type="match status" value="1"/>
</dbReference>